<sequence length="43" mass="5084">MQNITQKNHNECSVASKRKRHYDSKTLFGDAQEVFITHENLTY</sequence>
<dbReference type="AlphaFoldDB" id="J1K0Q1"/>
<name>J1K0Q1_9HYPH</name>
<dbReference type="HOGENOM" id="CLU_3230185_0_0_5"/>
<evidence type="ECO:0000313" key="2">
    <source>
        <dbReference type="Proteomes" id="UP000008952"/>
    </source>
</evidence>
<dbReference type="Gene3D" id="2.10.70.10">
    <property type="entry name" value="Complement Module, domain 1"/>
    <property type="match status" value="1"/>
</dbReference>
<evidence type="ECO:0000313" key="1">
    <source>
        <dbReference type="EMBL" id="EJF90615.1"/>
    </source>
</evidence>
<proteinExistence type="predicted"/>
<dbReference type="Proteomes" id="UP000008952">
    <property type="component" value="Unassembled WGS sequence"/>
</dbReference>
<protein>
    <submittedName>
        <fullName evidence="1">Uncharacterized protein</fullName>
    </submittedName>
</protein>
<organism evidence="1 2">
    <name type="scientific">Bartonella tamiae Th239</name>
    <dbReference type="NCBI Taxonomy" id="1094558"/>
    <lineage>
        <taxon>Bacteria</taxon>
        <taxon>Pseudomonadati</taxon>
        <taxon>Pseudomonadota</taxon>
        <taxon>Alphaproteobacteria</taxon>
        <taxon>Hyphomicrobiales</taxon>
        <taxon>Bartonellaceae</taxon>
        <taxon>Bartonella</taxon>
    </lineage>
</organism>
<dbReference type="PATRIC" id="fig|1094558.3.peg.1109"/>
<accession>J1K0Q1</accession>
<reference evidence="1 2" key="1">
    <citation type="submission" date="2012-03" db="EMBL/GenBank/DDBJ databases">
        <title>The Genome Sequence of Bartonella tamiae Th239.</title>
        <authorList>
            <consortium name="The Broad Institute Genome Sequencing Platform"/>
            <consortium name="The Broad Institute Genome Sequencing Center for Infectious Disease"/>
            <person name="Feldgarden M."/>
            <person name="Kirby J."/>
            <person name="Kosoy M."/>
            <person name="Birtles R."/>
            <person name="Probert W.S."/>
            <person name="Chiaraviglio L."/>
            <person name="Young S.K."/>
            <person name="Zeng Q."/>
            <person name="Gargeya S."/>
            <person name="Fitzgerald M."/>
            <person name="Haas B."/>
            <person name="Abouelleil A."/>
            <person name="Alvarado L."/>
            <person name="Arachchi H.M."/>
            <person name="Berlin A."/>
            <person name="Chapman S.B."/>
            <person name="Gearin G."/>
            <person name="Goldberg J."/>
            <person name="Griggs A."/>
            <person name="Gujja S."/>
            <person name="Hansen M."/>
            <person name="Heiman D."/>
            <person name="Howarth C."/>
            <person name="Larimer J."/>
            <person name="Lui A."/>
            <person name="MacDonald P.J.P."/>
            <person name="McCowen C."/>
            <person name="Montmayeur A."/>
            <person name="Murphy C."/>
            <person name="Neiman D."/>
            <person name="Pearson M."/>
            <person name="Priest M."/>
            <person name="Roberts A."/>
            <person name="Saif S."/>
            <person name="Shea T."/>
            <person name="Sisk P."/>
            <person name="Stolte C."/>
            <person name="Sykes S."/>
            <person name="Wortman J."/>
            <person name="Nusbaum C."/>
            <person name="Birren B."/>
        </authorList>
    </citation>
    <scope>NUCLEOTIDE SEQUENCE [LARGE SCALE GENOMIC DNA]</scope>
    <source>
        <strain evidence="1 2">Th239</strain>
    </source>
</reference>
<gene>
    <name evidence="1" type="ORF">ME5_01016</name>
</gene>
<dbReference type="STRING" id="1094558.ME5_01016"/>
<keyword evidence="2" id="KW-1185">Reference proteome</keyword>
<dbReference type="EMBL" id="AIMB01000007">
    <property type="protein sequence ID" value="EJF90615.1"/>
    <property type="molecule type" value="Genomic_DNA"/>
</dbReference>
<comment type="caution">
    <text evidence="1">The sequence shown here is derived from an EMBL/GenBank/DDBJ whole genome shotgun (WGS) entry which is preliminary data.</text>
</comment>